<dbReference type="PANTHER" id="PTHR10015">
    <property type="entry name" value="HEAT SHOCK TRANSCRIPTION FACTOR"/>
    <property type="match status" value="1"/>
</dbReference>
<keyword evidence="6" id="KW-0238">DNA-binding</keyword>
<keyword evidence="3" id="KW-0597">Phosphoprotein</keyword>
<accession>A0AAD8N763</accession>
<dbReference type="Gene3D" id="1.10.10.10">
    <property type="entry name" value="Winged helix-like DNA-binding domain superfamily/Winged helix DNA-binding domain"/>
    <property type="match status" value="1"/>
</dbReference>
<dbReference type="InterPro" id="IPR036388">
    <property type="entry name" value="WH-like_DNA-bd_sf"/>
</dbReference>
<feature type="region of interest" description="Disordered" evidence="13">
    <location>
        <begin position="363"/>
        <end position="382"/>
    </location>
</feature>
<keyword evidence="16" id="KW-1185">Reference proteome</keyword>
<dbReference type="AlphaFoldDB" id="A0AAD8N763"/>
<evidence type="ECO:0000256" key="5">
    <source>
        <dbReference type="ARBA" id="ARBA00023016"/>
    </source>
</evidence>
<dbReference type="PRINTS" id="PR00056">
    <property type="entry name" value="HSFDOMAIN"/>
</dbReference>
<dbReference type="PANTHER" id="PTHR10015:SF445">
    <property type="entry name" value="HEAT STRESS TRANSCRIPTION FACTOR A-4B-LIKE"/>
    <property type="match status" value="1"/>
</dbReference>
<evidence type="ECO:0000256" key="6">
    <source>
        <dbReference type="ARBA" id="ARBA00023125"/>
    </source>
</evidence>
<comment type="caution">
    <text evidence="15">The sequence shown here is derived from an EMBL/GenBank/DDBJ whole genome shotgun (WGS) entry which is preliminary data.</text>
</comment>
<feature type="coiled-coil region" evidence="12">
    <location>
        <begin position="121"/>
        <end position="150"/>
    </location>
</feature>
<reference evidence="15" key="2">
    <citation type="submission" date="2023-05" db="EMBL/GenBank/DDBJ databases">
        <authorList>
            <person name="Schelkunov M.I."/>
        </authorList>
    </citation>
    <scope>NUCLEOTIDE SEQUENCE</scope>
    <source>
        <strain evidence="15">Hsosn_3</strain>
        <tissue evidence="15">Leaf</tissue>
    </source>
</reference>
<dbReference type="GO" id="GO:0006357">
    <property type="term" value="P:regulation of transcription by RNA polymerase II"/>
    <property type="evidence" value="ECO:0007669"/>
    <property type="project" value="TreeGrafter"/>
</dbReference>
<keyword evidence="12" id="KW-0175">Coiled coil</keyword>
<evidence type="ECO:0000256" key="13">
    <source>
        <dbReference type="SAM" id="MobiDB-lite"/>
    </source>
</evidence>
<evidence type="ECO:0000256" key="4">
    <source>
        <dbReference type="ARBA" id="ARBA00023015"/>
    </source>
</evidence>
<comment type="function">
    <text evidence="9">DNA-binding protein that specifically binds heat shock promoter elements (HSE) and activates transcription.</text>
</comment>
<dbReference type="SUPFAM" id="SSF46785">
    <property type="entry name" value="Winged helix' DNA-binding domain"/>
    <property type="match status" value="1"/>
</dbReference>
<reference evidence="15" key="1">
    <citation type="submission" date="2023-02" db="EMBL/GenBank/DDBJ databases">
        <title>Genome of toxic invasive species Heracleum sosnowskyi carries increased number of genes despite the absence of recent whole-genome duplications.</title>
        <authorList>
            <person name="Schelkunov M."/>
            <person name="Shtratnikova V."/>
            <person name="Makarenko M."/>
            <person name="Klepikova A."/>
            <person name="Omelchenko D."/>
            <person name="Novikova G."/>
            <person name="Obukhova E."/>
            <person name="Bogdanov V."/>
            <person name="Penin A."/>
            <person name="Logacheva M."/>
        </authorList>
    </citation>
    <scope>NUCLEOTIDE SEQUENCE</scope>
    <source>
        <strain evidence="15">Hsosn_3</strain>
        <tissue evidence="15">Leaf</tissue>
    </source>
</reference>
<evidence type="ECO:0000256" key="7">
    <source>
        <dbReference type="ARBA" id="ARBA00023163"/>
    </source>
</evidence>
<protein>
    <recommendedName>
        <fullName evidence="10">Heat stress transcription factor</fullName>
    </recommendedName>
</protein>
<evidence type="ECO:0000256" key="11">
    <source>
        <dbReference type="RuleBase" id="RU004020"/>
    </source>
</evidence>
<evidence type="ECO:0000313" key="16">
    <source>
        <dbReference type="Proteomes" id="UP001237642"/>
    </source>
</evidence>
<dbReference type="GO" id="GO:0000978">
    <property type="term" value="F:RNA polymerase II cis-regulatory region sequence-specific DNA binding"/>
    <property type="evidence" value="ECO:0007669"/>
    <property type="project" value="TreeGrafter"/>
</dbReference>
<dbReference type="SMART" id="SM00415">
    <property type="entry name" value="HSF"/>
    <property type="match status" value="1"/>
</dbReference>
<proteinExistence type="inferred from homology"/>
<dbReference type="Pfam" id="PF00447">
    <property type="entry name" value="HSF_DNA-bind"/>
    <property type="match status" value="1"/>
</dbReference>
<dbReference type="InterPro" id="IPR000232">
    <property type="entry name" value="HSF_DNA-bd"/>
</dbReference>
<evidence type="ECO:0000256" key="1">
    <source>
        <dbReference type="ARBA" id="ARBA00004123"/>
    </source>
</evidence>
<keyword evidence="7" id="KW-0804">Transcription</keyword>
<evidence type="ECO:0000259" key="14">
    <source>
        <dbReference type="PROSITE" id="PS00434"/>
    </source>
</evidence>
<dbReference type="FunFam" id="1.10.10.10:FF:000057">
    <property type="entry name" value="Heat shock transcription factor 1"/>
    <property type="match status" value="1"/>
</dbReference>
<evidence type="ECO:0000256" key="8">
    <source>
        <dbReference type="ARBA" id="ARBA00023242"/>
    </source>
</evidence>
<name>A0AAD8N763_9APIA</name>
<keyword evidence="8" id="KW-0539">Nucleus</keyword>
<evidence type="ECO:0000256" key="10">
    <source>
        <dbReference type="ARBA" id="ARBA00081483"/>
    </source>
</evidence>
<evidence type="ECO:0000256" key="9">
    <source>
        <dbReference type="ARBA" id="ARBA00055747"/>
    </source>
</evidence>
<dbReference type="GO" id="GO:0005634">
    <property type="term" value="C:nucleus"/>
    <property type="evidence" value="ECO:0007669"/>
    <property type="project" value="UniProtKB-SubCell"/>
</dbReference>
<keyword evidence="4" id="KW-0805">Transcription regulation</keyword>
<feature type="domain" description="HSF-type DNA-binding" evidence="14">
    <location>
        <begin position="53"/>
        <end position="77"/>
    </location>
</feature>
<dbReference type="PROSITE" id="PS00434">
    <property type="entry name" value="HSF_DOMAIN"/>
    <property type="match status" value="1"/>
</dbReference>
<dbReference type="InterPro" id="IPR036390">
    <property type="entry name" value="WH_DNA-bd_sf"/>
</dbReference>
<sequence>MEGPHGGSSSPAPFLVKTHDMIQDPVTDSIVSWSPSGRSFVVWNPPEFARDLLPTYFKHNNFSSFVRQLNTYGFRKIDPELWEFANDEFIRGQTHLLPNIHRRKPVHSHSAQPGTLTDSERQEFEEEIAKLKHENNLLQLEFQRDKEESQGFELEAQSLAERLKNIEFRQRNTITFLAQLLQKPGAASSVSQHYAINKKKRRLALSTYLYDEANRNQHMTFEEDNQDSMSKLIEKLDSSLRFWESFVHGVGQSSGIDMYDFGRPMQSSPIAITALHASSGDSDINVQQNSPNFLPSSSDDAESPVISSIYLDLESRPKSPGIDVNARPANVPNIDVPNEQLEETTQSLPTGVNDVFWEQFLTDQTPNGGGGGGGHLTPAERT</sequence>
<evidence type="ECO:0000256" key="2">
    <source>
        <dbReference type="ARBA" id="ARBA00006403"/>
    </source>
</evidence>
<comment type="subcellular location">
    <subcellularLocation>
        <location evidence="1">Nucleus</location>
    </subcellularLocation>
</comment>
<keyword evidence="5 15" id="KW-0346">Stress response</keyword>
<comment type="similarity">
    <text evidence="2 11">Belongs to the HSF family.</text>
</comment>
<dbReference type="Proteomes" id="UP001237642">
    <property type="component" value="Unassembled WGS sequence"/>
</dbReference>
<evidence type="ECO:0000256" key="12">
    <source>
        <dbReference type="SAM" id="Coils"/>
    </source>
</evidence>
<dbReference type="GO" id="GO:0034605">
    <property type="term" value="P:cellular response to heat"/>
    <property type="evidence" value="ECO:0007669"/>
    <property type="project" value="TreeGrafter"/>
</dbReference>
<evidence type="ECO:0000256" key="3">
    <source>
        <dbReference type="ARBA" id="ARBA00022553"/>
    </source>
</evidence>
<dbReference type="GO" id="GO:0003700">
    <property type="term" value="F:DNA-binding transcription factor activity"/>
    <property type="evidence" value="ECO:0007669"/>
    <property type="project" value="InterPro"/>
</dbReference>
<evidence type="ECO:0000313" key="15">
    <source>
        <dbReference type="EMBL" id="KAK1397188.1"/>
    </source>
</evidence>
<gene>
    <name evidence="15" type="ORF">POM88_007051</name>
</gene>
<organism evidence="15 16">
    <name type="scientific">Heracleum sosnowskyi</name>
    <dbReference type="NCBI Taxonomy" id="360622"/>
    <lineage>
        <taxon>Eukaryota</taxon>
        <taxon>Viridiplantae</taxon>
        <taxon>Streptophyta</taxon>
        <taxon>Embryophyta</taxon>
        <taxon>Tracheophyta</taxon>
        <taxon>Spermatophyta</taxon>
        <taxon>Magnoliopsida</taxon>
        <taxon>eudicotyledons</taxon>
        <taxon>Gunneridae</taxon>
        <taxon>Pentapetalae</taxon>
        <taxon>asterids</taxon>
        <taxon>campanulids</taxon>
        <taxon>Apiales</taxon>
        <taxon>Apiaceae</taxon>
        <taxon>Apioideae</taxon>
        <taxon>apioid superclade</taxon>
        <taxon>Tordylieae</taxon>
        <taxon>Tordyliinae</taxon>
        <taxon>Heracleum</taxon>
    </lineage>
</organism>
<dbReference type="EMBL" id="JAUIZM010000002">
    <property type="protein sequence ID" value="KAK1397188.1"/>
    <property type="molecule type" value="Genomic_DNA"/>
</dbReference>